<sequence length="99" mass="9828">MKKTVAMIACGLLLGASAQAEVKIGGNNKQTVTVKNGAVLNAAVGPGAQAKQNLASNKGNVKIGGNNTQEVSVKNGAVLNAAVGPMSKAEQNLASNEGK</sequence>
<keyword evidence="3" id="KW-1185">Reference proteome</keyword>
<name>A0A853IVN0_9BURK</name>
<evidence type="ECO:0000313" key="2">
    <source>
        <dbReference type="EMBL" id="NZA02111.1"/>
    </source>
</evidence>
<organism evidence="2 3">
    <name type="scientific">Ottowia beijingensis</name>
    <dbReference type="NCBI Taxonomy" id="1207057"/>
    <lineage>
        <taxon>Bacteria</taxon>
        <taxon>Pseudomonadati</taxon>
        <taxon>Pseudomonadota</taxon>
        <taxon>Betaproteobacteria</taxon>
        <taxon>Burkholderiales</taxon>
        <taxon>Comamonadaceae</taxon>
        <taxon>Ottowia</taxon>
    </lineage>
</organism>
<comment type="caution">
    <text evidence="2">The sequence shown here is derived from an EMBL/GenBank/DDBJ whole genome shotgun (WGS) entry which is preliminary data.</text>
</comment>
<dbReference type="RefSeq" id="WP_180550475.1">
    <property type="nucleotide sequence ID" value="NZ_JACCKX010000001.1"/>
</dbReference>
<feature type="chain" id="PRO_5032691640" evidence="1">
    <location>
        <begin position="21"/>
        <end position="99"/>
    </location>
</feature>
<keyword evidence="1" id="KW-0732">Signal</keyword>
<protein>
    <submittedName>
        <fullName evidence="2">Uncharacterized protein</fullName>
    </submittedName>
</protein>
<gene>
    <name evidence="2" type="ORF">H0I39_10760</name>
</gene>
<dbReference type="AlphaFoldDB" id="A0A853IVN0"/>
<feature type="signal peptide" evidence="1">
    <location>
        <begin position="1"/>
        <end position="20"/>
    </location>
</feature>
<evidence type="ECO:0000313" key="3">
    <source>
        <dbReference type="Proteomes" id="UP000589716"/>
    </source>
</evidence>
<accession>A0A853IVN0</accession>
<dbReference type="EMBL" id="JACCKX010000001">
    <property type="protein sequence ID" value="NZA02111.1"/>
    <property type="molecule type" value="Genomic_DNA"/>
</dbReference>
<reference evidence="2 3" key="1">
    <citation type="submission" date="2020-07" db="EMBL/GenBank/DDBJ databases">
        <authorList>
            <person name="Maaloum M."/>
        </authorList>
    </citation>
    <scope>NUCLEOTIDE SEQUENCE [LARGE SCALE GENOMIC DNA]</scope>
    <source>
        <strain evidence="2 3">GCS-AN-3</strain>
    </source>
</reference>
<evidence type="ECO:0000256" key="1">
    <source>
        <dbReference type="SAM" id="SignalP"/>
    </source>
</evidence>
<dbReference type="Proteomes" id="UP000589716">
    <property type="component" value="Unassembled WGS sequence"/>
</dbReference>
<proteinExistence type="predicted"/>